<reference evidence="1" key="2">
    <citation type="submission" date="2021-08" db="EMBL/GenBank/DDBJ databases">
        <authorList>
            <person name="Gostincar C."/>
            <person name="Sun X."/>
            <person name="Song Z."/>
            <person name="Gunde-Cimerman N."/>
        </authorList>
    </citation>
    <scope>NUCLEOTIDE SEQUENCE</scope>
    <source>
        <strain evidence="1">EXF-8016</strain>
    </source>
</reference>
<sequence length="291" mass="32081">MFASDDRLSQDKVDFAAPLSGKAPWIGLPLQLQTVLDHVSSLWPGKSPSSTPDAQSLLWMLRALKAATEVYLEKPVHYVEVTNPVPLIWVDTYVEAINSATSSLGLSLGRPYFLAAAAAAKTYNIKGICDDRSNADVGANDTSYRLFVAVNHNRAAFTASLMIEECNAIEELRTYHNRSLGSDSDVSEAERHATMKHALAKTVKPPYHESMFNPERIQDVILIGEATEDAVMRSVLEDIFGNEFKIEGRQHDRGVDPLFAASRGVALDCLDWDIDSHGPHERATEIQKESA</sequence>
<name>A0A9P8GJU9_AURME</name>
<dbReference type="Proteomes" id="UP000767238">
    <property type="component" value="Unassembled WGS sequence"/>
</dbReference>
<evidence type="ECO:0000313" key="1">
    <source>
        <dbReference type="EMBL" id="KAH0226887.1"/>
    </source>
</evidence>
<organism evidence="1 2">
    <name type="scientific">Aureobasidium melanogenum</name>
    <name type="common">Aureobasidium pullulans var. melanogenum</name>
    <dbReference type="NCBI Taxonomy" id="46634"/>
    <lineage>
        <taxon>Eukaryota</taxon>
        <taxon>Fungi</taxon>
        <taxon>Dikarya</taxon>
        <taxon>Ascomycota</taxon>
        <taxon>Pezizomycotina</taxon>
        <taxon>Dothideomycetes</taxon>
        <taxon>Dothideomycetidae</taxon>
        <taxon>Dothideales</taxon>
        <taxon>Saccotheciaceae</taxon>
        <taxon>Aureobasidium</taxon>
    </lineage>
</organism>
<accession>A0A9P8GJU9</accession>
<dbReference type="OrthoDB" id="3643156at2759"/>
<dbReference type="AlphaFoldDB" id="A0A9P8GJU9"/>
<gene>
    <name evidence="1" type="ORF">KCV03_g2425</name>
</gene>
<dbReference type="EMBL" id="JAHFYH010000011">
    <property type="protein sequence ID" value="KAH0226887.1"/>
    <property type="molecule type" value="Genomic_DNA"/>
</dbReference>
<proteinExistence type="predicted"/>
<evidence type="ECO:0000313" key="2">
    <source>
        <dbReference type="Proteomes" id="UP000767238"/>
    </source>
</evidence>
<protein>
    <submittedName>
        <fullName evidence="1">Uncharacterized protein</fullName>
    </submittedName>
</protein>
<reference evidence="1" key="1">
    <citation type="journal article" date="2021" name="J Fungi (Basel)">
        <title>Virulence traits and population genomics of the black yeast Aureobasidium melanogenum.</title>
        <authorList>
            <person name="Cernosa A."/>
            <person name="Sun X."/>
            <person name="Gostincar C."/>
            <person name="Fang C."/>
            <person name="Gunde-Cimerman N."/>
            <person name="Song Z."/>
        </authorList>
    </citation>
    <scope>NUCLEOTIDE SEQUENCE</scope>
    <source>
        <strain evidence="1">EXF-8016</strain>
    </source>
</reference>
<feature type="non-terminal residue" evidence="1">
    <location>
        <position position="291"/>
    </location>
</feature>
<comment type="caution">
    <text evidence="1">The sequence shown here is derived from an EMBL/GenBank/DDBJ whole genome shotgun (WGS) entry which is preliminary data.</text>
</comment>